<protein>
    <submittedName>
        <fullName evidence="1">Uncharacterized protein</fullName>
    </submittedName>
</protein>
<evidence type="ECO:0000313" key="2">
    <source>
        <dbReference type="Proteomes" id="UP000482800"/>
    </source>
</evidence>
<sequence length="167" mass="17076">MVPALSSWRRRRTAESTLDSWRYAESWAPLTGTPSGKPAGRWLAVVPDVADEWVSTVAAALGATAVTEAALEVGEYDGVVSLLAPGAGGGTQAAAATTARLLRALGEAGIEAPLWVVTRGAVAVDGTDPALSPAQAAVWGSAGSRRWSSPAAGAACSTCRKRLTTWC</sequence>
<reference evidence="1 2" key="2">
    <citation type="submission" date="2020-03" db="EMBL/GenBank/DDBJ databases">
        <authorList>
            <person name="Ichikawa N."/>
            <person name="Kimura A."/>
            <person name="Kitahashi Y."/>
            <person name="Uohara A."/>
        </authorList>
    </citation>
    <scope>NUCLEOTIDE SEQUENCE [LARGE SCALE GENOMIC DNA]</scope>
    <source>
        <strain evidence="1 2">NBRC 108639</strain>
    </source>
</reference>
<organism evidence="1 2">
    <name type="scientific">Phytohabitans houttuyneae</name>
    <dbReference type="NCBI Taxonomy" id="1076126"/>
    <lineage>
        <taxon>Bacteria</taxon>
        <taxon>Bacillati</taxon>
        <taxon>Actinomycetota</taxon>
        <taxon>Actinomycetes</taxon>
        <taxon>Micromonosporales</taxon>
        <taxon>Micromonosporaceae</taxon>
    </lineage>
</organism>
<proteinExistence type="predicted"/>
<dbReference type="AlphaFoldDB" id="A0A6V8KJL3"/>
<dbReference type="InterPro" id="IPR036291">
    <property type="entry name" value="NAD(P)-bd_dom_sf"/>
</dbReference>
<dbReference type="EMBL" id="BLPF01000004">
    <property type="protein sequence ID" value="GFJ85382.1"/>
    <property type="molecule type" value="Genomic_DNA"/>
</dbReference>
<dbReference type="Proteomes" id="UP000482800">
    <property type="component" value="Unassembled WGS sequence"/>
</dbReference>
<keyword evidence="2" id="KW-1185">Reference proteome</keyword>
<comment type="caution">
    <text evidence="1">The sequence shown here is derived from an EMBL/GenBank/DDBJ whole genome shotgun (WGS) entry which is preliminary data.</text>
</comment>
<reference evidence="1 2" key="1">
    <citation type="submission" date="2020-03" db="EMBL/GenBank/DDBJ databases">
        <title>Whole genome shotgun sequence of Phytohabitans houttuyneae NBRC 108639.</title>
        <authorList>
            <person name="Komaki H."/>
            <person name="Tamura T."/>
        </authorList>
    </citation>
    <scope>NUCLEOTIDE SEQUENCE [LARGE SCALE GENOMIC DNA]</scope>
    <source>
        <strain evidence="1 2">NBRC 108639</strain>
    </source>
</reference>
<name>A0A6V8KJL3_9ACTN</name>
<evidence type="ECO:0000313" key="1">
    <source>
        <dbReference type="EMBL" id="GFJ85382.1"/>
    </source>
</evidence>
<dbReference type="SUPFAM" id="SSF51735">
    <property type="entry name" value="NAD(P)-binding Rossmann-fold domains"/>
    <property type="match status" value="1"/>
</dbReference>
<dbReference type="Gene3D" id="3.40.50.720">
    <property type="entry name" value="NAD(P)-binding Rossmann-like Domain"/>
    <property type="match status" value="1"/>
</dbReference>
<accession>A0A6V8KJL3</accession>
<gene>
    <name evidence="1" type="ORF">Phou_095620</name>
</gene>